<name>A0A897MSY2_9EURY</name>
<dbReference type="GO" id="GO:0004519">
    <property type="term" value="F:endonuclease activity"/>
    <property type="evidence" value="ECO:0007669"/>
    <property type="project" value="UniProtKB-KW"/>
</dbReference>
<protein>
    <submittedName>
        <fullName evidence="2">RecB family restriction endonuclease, SeqA-likeprotein</fullName>
    </submittedName>
</protein>
<keyword evidence="2" id="KW-0378">Hydrolase</keyword>
<reference evidence="2" key="1">
    <citation type="submission" date="2020-11" db="EMBL/GenBank/DDBJ databases">
        <title>Carbohydrate-dependent, anaerobic sulfur respiration: A novel catabolism in halophilic archaea.</title>
        <authorList>
            <person name="Sorokin D.Y."/>
            <person name="Messina E."/>
            <person name="Smedile F."/>
            <person name="La Cono V."/>
            <person name="Hallsworth J.E."/>
            <person name="Yakimov M.M."/>
        </authorList>
    </citation>
    <scope>NUCLEOTIDE SEQUENCE</scope>
    <source>
        <strain evidence="2">AArc-S</strain>
    </source>
</reference>
<gene>
    <name evidence="2" type="ORF">AArcS_1931</name>
</gene>
<sequence length="410" mass="45063">MWNRNSGTMDVEALQAYVTEAQQRIASTDSLSKRNTQLRLVQPFLTTLGWSLDEIVAEYEVPDYGPVDFALLVEDAPEIFVQTCACSTDLSEQDAEALGRLLLDTGIDWGILTNGRQFVFAGVDDTGAVDRRGIELAALPDRVDVVERYTEAAASRRAAHRQERFTVATRQLDNDREAIHADLTERVVATAGKDVADTVDDAVDEFLDSLYETFRTRGETATRPAVADTDRGEASHETREHAGGAPETTEVRKQQGDERQIEGADHGPEQGVSRAATDTIDEPVTPEIGDESEQTLLSDIDHDEQFVVRFFDDRSSVGAVGHRNAAAATRLAIEYLLEQRALGGSITLPWGPHDGQIVLDHELDGPSVVLQNGWQLDTTRSLATARETIEALGRKAGLRTMFQGNWSTDQ</sequence>
<keyword evidence="2" id="KW-0540">Nuclease</keyword>
<feature type="compositionally biased region" description="Basic and acidic residues" evidence="1">
    <location>
        <begin position="249"/>
        <end position="268"/>
    </location>
</feature>
<dbReference type="KEGG" id="hara:AArcS_1931"/>
<evidence type="ECO:0000313" key="2">
    <source>
        <dbReference type="EMBL" id="QSG03138.1"/>
    </source>
</evidence>
<dbReference type="EMBL" id="CP064786">
    <property type="protein sequence ID" value="QSG03138.1"/>
    <property type="molecule type" value="Genomic_DNA"/>
</dbReference>
<accession>A0A897MSY2</accession>
<feature type="compositionally biased region" description="Basic and acidic residues" evidence="1">
    <location>
        <begin position="228"/>
        <end position="242"/>
    </location>
</feature>
<dbReference type="Proteomes" id="UP000663586">
    <property type="component" value="Chromosome"/>
</dbReference>
<keyword evidence="3" id="KW-1185">Reference proteome</keyword>
<evidence type="ECO:0000256" key="1">
    <source>
        <dbReference type="SAM" id="MobiDB-lite"/>
    </source>
</evidence>
<dbReference type="RefSeq" id="WP_238477199.1">
    <property type="nucleotide sequence ID" value="NZ_CP064786.1"/>
</dbReference>
<dbReference type="AlphaFoldDB" id="A0A897MSY2"/>
<evidence type="ECO:0000313" key="3">
    <source>
        <dbReference type="Proteomes" id="UP000663586"/>
    </source>
</evidence>
<keyword evidence="2" id="KW-0255">Endonuclease</keyword>
<proteinExistence type="predicted"/>
<organism evidence="2 3">
    <name type="scientific">Natranaeroarchaeum sulfidigenes</name>
    <dbReference type="NCBI Taxonomy" id="2784880"/>
    <lineage>
        <taxon>Archaea</taxon>
        <taxon>Methanobacteriati</taxon>
        <taxon>Methanobacteriota</taxon>
        <taxon>Stenosarchaea group</taxon>
        <taxon>Halobacteria</taxon>
        <taxon>Halobacteriales</taxon>
        <taxon>Natronoarchaeaceae</taxon>
        <taxon>Natranaeroarchaeum</taxon>
    </lineage>
</organism>
<dbReference type="GeneID" id="70685306"/>
<feature type="region of interest" description="Disordered" evidence="1">
    <location>
        <begin position="217"/>
        <end position="293"/>
    </location>
</feature>